<comment type="caution">
    <text evidence="2">The sequence shown here is derived from an EMBL/GenBank/DDBJ whole genome shotgun (WGS) entry which is preliminary data.</text>
</comment>
<dbReference type="Proteomes" id="UP000499080">
    <property type="component" value="Unassembled WGS sequence"/>
</dbReference>
<protein>
    <recommendedName>
        <fullName evidence="1">PH domain-containing protein</fullName>
    </recommendedName>
</protein>
<keyword evidence="3" id="KW-1185">Reference proteome</keyword>
<dbReference type="AlphaFoldDB" id="A0A4Y2HIN2"/>
<reference evidence="2 3" key="1">
    <citation type="journal article" date="2019" name="Sci. Rep.">
        <title>Orb-weaving spider Araneus ventricosus genome elucidates the spidroin gene catalogue.</title>
        <authorList>
            <person name="Kono N."/>
            <person name="Nakamura H."/>
            <person name="Ohtoshi R."/>
            <person name="Moran D.A.P."/>
            <person name="Shinohara A."/>
            <person name="Yoshida Y."/>
            <person name="Fujiwara M."/>
            <person name="Mori M."/>
            <person name="Tomita M."/>
            <person name="Arakawa K."/>
        </authorList>
    </citation>
    <scope>NUCLEOTIDE SEQUENCE [LARGE SCALE GENOMIC DNA]</scope>
</reference>
<feature type="domain" description="PH" evidence="1">
    <location>
        <begin position="118"/>
        <end position="173"/>
    </location>
</feature>
<dbReference type="InterPro" id="IPR011993">
    <property type="entry name" value="PH-like_dom_sf"/>
</dbReference>
<accession>A0A4Y2HIN2</accession>
<dbReference type="Pfam" id="PF00169">
    <property type="entry name" value="PH"/>
    <property type="match status" value="1"/>
</dbReference>
<evidence type="ECO:0000313" key="2">
    <source>
        <dbReference type="EMBL" id="GBM65177.1"/>
    </source>
</evidence>
<sequence length="199" mass="21935">MDVSMVKDVILGKLTGPTNERVLEGLKHKKLNGMNGLKIGIKYITNNIDVEDGLVNGVCGILNLITFENASKFPGFKAHVGYAGNEEPDRPAKEAAELNMEQYRSESVEAIPSGSLRKGSIDVVTADITSMTNRSNEFVFRIVSPYQDNPINIAAASKEEMLDWVHKIRETAQSANDTVFLFLVSHSSLYILNLSFNLT</sequence>
<dbReference type="SUPFAM" id="SSF50729">
    <property type="entry name" value="PH domain-like"/>
    <property type="match status" value="1"/>
</dbReference>
<dbReference type="InterPro" id="IPR001849">
    <property type="entry name" value="PH_domain"/>
</dbReference>
<gene>
    <name evidence="2" type="ORF">AVEN_130576_1</name>
</gene>
<dbReference type="Gene3D" id="2.30.29.30">
    <property type="entry name" value="Pleckstrin-homology domain (PH domain)/Phosphotyrosine-binding domain (PTB)"/>
    <property type="match status" value="1"/>
</dbReference>
<dbReference type="PROSITE" id="PS50003">
    <property type="entry name" value="PH_DOMAIN"/>
    <property type="match status" value="1"/>
</dbReference>
<name>A0A4Y2HIN2_ARAVE</name>
<dbReference type="EMBL" id="BGPR01001963">
    <property type="protein sequence ID" value="GBM65177.1"/>
    <property type="molecule type" value="Genomic_DNA"/>
</dbReference>
<evidence type="ECO:0000313" key="3">
    <source>
        <dbReference type="Proteomes" id="UP000499080"/>
    </source>
</evidence>
<proteinExistence type="predicted"/>
<evidence type="ECO:0000259" key="1">
    <source>
        <dbReference type="PROSITE" id="PS50003"/>
    </source>
</evidence>
<organism evidence="2 3">
    <name type="scientific">Araneus ventricosus</name>
    <name type="common">Orbweaver spider</name>
    <name type="synonym">Epeira ventricosa</name>
    <dbReference type="NCBI Taxonomy" id="182803"/>
    <lineage>
        <taxon>Eukaryota</taxon>
        <taxon>Metazoa</taxon>
        <taxon>Ecdysozoa</taxon>
        <taxon>Arthropoda</taxon>
        <taxon>Chelicerata</taxon>
        <taxon>Arachnida</taxon>
        <taxon>Araneae</taxon>
        <taxon>Araneomorphae</taxon>
        <taxon>Entelegynae</taxon>
        <taxon>Araneoidea</taxon>
        <taxon>Araneidae</taxon>
        <taxon>Araneus</taxon>
    </lineage>
</organism>